<proteinExistence type="predicted"/>
<name>A0A9P0XDJ7_PIEBR</name>
<protein>
    <submittedName>
        <fullName evidence="1">Uncharacterized protein</fullName>
    </submittedName>
</protein>
<sequence length="165" mass="19284">MTILDAKPFFFVTEAQDSILSPFEQDVQKSFKRLETKTKDQSNFNLTVTSELETVNRTCQYVINNISQTQDSIINILDEYVCETYFNEINDTMNMLHTFEETDFINELQMDDIDNNESELVEMLSEVSKTSIDERSDDISNKLIKTDNEYNFTTDYEETTTLPML</sequence>
<dbReference type="AlphaFoldDB" id="A0A9P0XDJ7"/>
<evidence type="ECO:0000313" key="1">
    <source>
        <dbReference type="EMBL" id="CAH4030872.1"/>
    </source>
</evidence>
<gene>
    <name evidence="1" type="ORF">PIBRA_LOCUS7473</name>
</gene>
<comment type="caution">
    <text evidence="1">The sequence shown here is derived from an EMBL/GenBank/DDBJ whole genome shotgun (WGS) entry which is preliminary data.</text>
</comment>
<accession>A0A9P0XDJ7</accession>
<dbReference type="EMBL" id="CALOZG010000011">
    <property type="protein sequence ID" value="CAH4030872.1"/>
    <property type="molecule type" value="Genomic_DNA"/>
</dbReference>
<dbReference type="Proteomes" id="UP001152562">
    <property type="component" value="Unassembled WGS sequence"/>
</dbReference>
<evidence type="ECO:0000313" key="2">
    <source>
        <dbReference type="Proteomes" id="UP001152562"/>
    </source>
</evidence>
<reference evidence="1" key="1">
    <citation type="submission" date="2022-05" db="EMBL/GenBank/DDBJ databases">
        <authorList>
            <person name="Okamura Y."/>
        </authorList>
    </citation>
    <scope>NUCLEOTIDE SEQUENCE</scope>
</reference>
<organism evidence="1 2">
    <name type="scientific">Pieris brassicae</name>
    <name type="common">White butterfly</name>
    <name type="synonym">Large white butterfly</name>
    <dbReference type="NCBI Taxonomy" id="7116"/>
    <lineage>
        <taxon>Eukaryota</taxon>
        <taxon>Metazoa</taxon>
        <taxon>Ecdysozoa</taxon>
        <taxon>Arthropoda</taxon>
        <taxon>Hexapoda</taxon>
        <taxon>Insecta</taxon>
        <taxon>Pterygota</taxon>
        <taxon>Neoptera</taxon>
        <taxon>Endopterygota</taxon>
        <taxon>Lepidoptera</taxon>
        <taxon>Glossata</taxon>
        <taxon>Ditrysia</taxon>
        <taxon>Papilionoidea</taxon>
        <taxon>Pieridae</taxon>
        <taxon>Pierinae</taxon>
        <taxon>Pieris</taxon>
    </lineage>
</organism>
<keyword evidence="2" id="KW-1185">Reference proteome</keyword>